<dbReference type="Proteomes" id="UP000002035">
    <property type="component" value="Unassembled WGS sequence"/>
</dbReference>
<dbReference type="GeneID" id="9229689"/>
<name>C5FME9_ARTOC</name>
<keyword evidence="2" id="KW-1185">Reference proteome</keyword>
<reference evidence="2" key="1">
    <citation type="journal article" date="2012" name="MBio">
        <title>Comparative genome analysis of Trichophyton rubrum and related dermatophytes reveals candidate genes involved in infection.</title>
        <authorList>
            <person name="Martinez D.A."/>
            <person name="Oliver B.G."/>
            <person name="Graeser Y."/>
            <person name="Goldberg J.M."/>
            <person name="Li W."/>
            <person name="Martinez-Rossi N.M."/>
            <person name="Monod M."/>
            <person name="Shelest E."/>
            <person name="Barton R.C."/>
            <person name="Birch E."/>
            <person name="Brakhage A.A."/>
            <person name="Chen Z."/>
            <person name="Gurr S.J."/>
            <person name="Heiman D."/>
            <person name="Heitman J."/>
            <person name="Kosti I."/>
            <person name="Rossi A."/>
            <person name="Saif S."/>
            <person name="Samalova M."/>
            <person name="Saunders C.W."/>
            <person name="Shea T."/>
            <person name="Summerbell R.C."/>
            <person name="Xu J."/>
            <person name="Young S."/>
            <person name="Zeng Q."/>
            <person name="Birren B.W."/>
            <person name="Cuomo C.A."/>
            <person name="White T.C."/>
        </authorList>
    </citation>
    <scope>NUCLEOTIDE SEQUENCE [LARGE SCALE GENOMIC DNA]</scope>
    <source>
        <strain evidence="2">ATCC MYA-4605 / CBS 113480</strain>
    </source>
</reference>
<accession>C5FME9</accession>
<dbReference type="EMBL" id="DS995703">
    <property type="protein sequence ID" value="EEQ31052.1"/>
    <property type="molecule type" value="Genomic_DNA"/>
</dbReference>
<dbReference type="AlphaFoldDB" id="C5FME9"/>
<evidence type="ECO:0000313" key="2">
    <source>
        <dbReference type="Proteomes" id="UP000002035"/>
    </source>
</evidence>
<evidence type="ECO:0000313" key="1">
    <source>
        <dbReference type="EMBL" id="EEQ31052.1"/>
    </source>
</evidence>
<dbReference type="HOGENOM" id="CLU_2333232_0_0_1"/>
<dbReference type="RefSeq" id="XP_002848365.1">
    <property type="nucleotide sequence ID" value="XM_002848319.1"/>
</dbReference>
<protein>
    <submittedName>
        <fullName evidence="1">Uncharacterized protein</fullName>
    </submittedName>
</protein>
<sequence>MARDEESPAGFRMKSNPFVIRVTSKQESNCKFSKLAFRLDQINVLGRAESVAIRRGKDTLITHGIIGEPLEDIKQKLGNKAHPLFKDTSRYIDIWCIS</sequence>
<organism evidence="1 2">
    <name type="scientific">Arthroderma otae (strain ATCC MYA-4605 / CBS 113480)</name>
    <name type="common">Microsporum canis</name>
    <dbReference type="NCBI Taxonomy" id="554155"/>
    <lineage>
        <taxon>Eukaryota</taxon>
        <taxon>Fungi</taxon>
        <taxon>Dikarya</taxon>
        <taxon>Ascomycota</taxon>
        <taxon>Pezizomycotina</taxon>
        <taxon>Eurotiomycetes</taxon>
        <taxon>Eurotiomycetidae</taxon>
        <taxon>Onygenales</taxon>
        <taxon>Arthrodermataceae</taxon>
        <taxon>Microsporum</taxon>
    </lineage>
</organism>
<proteinExistence type="predicted"/>
<dbReference type="VEuPathDB" id="FungiDB:MCYG_03871"/>
<gene>
    <name evidence="1" type="ORF">MCYG_03871</name>
</gene>